<organism evidence="3 4">
    <name type="scientific">Trematosphaeria pertusa</name>
    <dbReference type="NCBI Taxonomy" id="390896"/>
    <lineage>
        <taxon>Eukaryota</taxon>
        <taxon>Fungi</taxon>
        <taxon>Dikarya</taxon>
        <taxon>Ascomycota</taxon>
        <taxon>Pezizomycotina</taxon>
        <taxon>Dothideomycetes</taxon>
        <taxon>Pleosporomycetidae</taxon>
        <taxon>Pleosporales</taxon>
        <taxon>Massarineae</taxon>
        <taxon>Trematosphaeriaceae</taxon>
        <taxon>Trematosphaeria</taxon>
    </lineage>
</organism>
<dbReference type="GO" id="GO:0016616">
    <property type="term" value="F:oxidoreductase activity, acting on the CH-OH group of donors, NAD or NADP as acceptor"/>
    <property type="evidence" value="ECO:0007669"/>
    <property type="project" value="UniProtKB-ARBA"/>
</dbReference>
<dbReference type="GeneID" id="54578520"/>
<dbReference type="Proteomes" id="UP000800094">
    <property type="component" value="Unassembled WGS sequence"/>
</dbReference>
<dbReference type="InterPro" id="IPR036291">
    <property type="entry name" value="NAD(P)-bd_dom_sf"/>
</dbReference>
<accession>A0A6A6I2S2</accession>
<protein>
    <submittedName>
        <fullName evidence="3">NAD(P)-binding protein</fullName>
    </submittedName>
</protein>
<evidence type="ECO:0000313" key="4">
    <source>
        <dbReference type="Proteomes" id="UP000800094"/>
    </source>
</evidence>
<name>A0A6A6I2S2_9PLEO</name>
<dbReference type="Pfam" id="PF00106">
    <property type="entry name" value="adh_short"/>
    <property type="match status" value="1"/>
</dbReference>
<evidence type="ECO:0000256" key="2">
    <source>
        <dbReference type="ARBA" id="ARBA00023002"/>
    </source>
</evidence>
<sequence>MASTSNPVIFVTGANQGIGFAIAQVLSASKKPYTILIGARSEARGHEAVEKLNATKTNNQATFETIQIDVESSDSIATAVDKIAKDYGRLDILIHSAGIGSGEGGSSDKRTDWRKIFEVNVFGVMELNQACVPLLQKSTDPKVVIVTSTMGSITMAESMPLPIGATVSPYRASKAAINMMLVEWVHWVKGVRFWGVCPGLCATEFAGDFTKNNGRDPREAGEIVRQCIEGERDDLVGKMIYEQNGESGVRPW</sequence>
<dbReference type="OrthoDB" id="191139at2759"/>
<keyword evidence="2" id="KW-0560">Oxidoreductase</keyword>
<dbReference type="PANTHER" id="PTHR43008">
    <property type="entry name" value="BENZIL REDUCTASE"/>
    <property type="match status" value="1"/>
</dbReference>
<evidence type="ECO:0000256" key="1">
    <source>
        <dbReference type="ARBA" id="ARBA00006484"/>
    </source>
</evidence>
<keyword evidence="4" id="KW-1185">Reference proteome</keyword>
<dbReference type="PANTHER" id="PTHR43008:SF8">
    <property type="entry name" value="BENZIL REDUCTASE ((S)-BENZOIN FORMING) IRC24"/>
    <property type="match status" value="1"/>
</dbReference>
<dbReference type="SUPFAM" id="SSF51735">
    <property type="entry name" value="NAD(P)-binding Rossmann-fold domains"/>
    <property type="match status" value="1"/>
</dbReference>
<dbReference type="Gene3D" id="3.40.50.720">
    <property type="entry name" value="NAD(P)-binding Rossmann-like Domain"/>
    <property type="match status" value="1"/>
</dbReference>
<dbReference type="RefSeq" id="XP_033678874.1">
    <property type="nucleotide sequence ID" value="XM_033825190.1"/>
</dbReference>
<gene>
    <name evidence="3" type="ORF">BU26DRAFT_465416</name>
</gene>
<evidence type="ECO:0000313" key="3">
    <source>
        <dbReference type="EMBL" id="KAF2243870.1"/>
    </source>
</evidence>
<reference evidence="3" key="1">
    <citation type="journal article" date="2020" name="Stud. Mycol.">
        <title>101 Dothideomycetes genomes: a test case for predicting lifestyles and emergence of pathogens.</title>
        <authorList>
            <person name="Haridas S."/>
            <person name="Albert R."/>
            <person name="Binder M."/>
            <person name="Bloem J."/>
            <person name="Labutti K."/>
            <person name="Salamov A."/>
            <person name="Andreopoulos B."/>
            <person name="Baker S."/>
            <person name="Barry K."/>
            <person name="Bills G."/>
            <person name="Bluhm B."/>
            <person name="Cannon C."/>
            <person name="Castanera R."/>
            <person name="Culley D."/>
            <person name="Daum C."/>
            <person name="Ezra D."/>
            <person name="Gonzalez J."/>
            <person name="Henrissat B."/>
            <person name="Kuo A."/>
            <person name="Liang C."/>
            <person name="Lipzen A."/>
            <person name="Lutzoni F."/>
            <person name="Magnuson J."/>
            <person name="Mondo S."/>
            <person name="Nolan M."/>
            <person name="Ohm R."/>
            <person name="Pangilinan J."/>
            <person name="Park H.-J."/>
            <person name="Ramirez L."/>
            <person name="Alfaro M."/>
            <person name="Sun H."/>
            <person name="Tritt A."/>
            <person name="Yoshinaga Y."/>
            <person name="Zwiers L.-H."/>
            <person name="Turgeon B."/>
            <person name="Goodwin S."/>
            <person name="Spatafora J."/>
            <person name="Crous P."/>
            <person name="Grigoriev I."/>
        </authorList>
    </citation>
    <scope>NUCLEOTIDE SEQUENCE</scope>
    <source>
        <strain evidence="3">CBS 122368</strain>
    </source>
</reference>
<dbReference type="AlphaFoldDB" id="A0A6A6I2S2"/>
<dbReference type="GO" id="GO:0050664">
    <property type="term" value="F:oxidoreductase activity, acting on NAD(P)H, oxygen as acceptor"/>
    <property type="evidence" value="ECO:0007669"/>
    <property type="project" value="TreeGrafter"/>
</dbReference>
<dbReference type="PRINTS" id="PR00081">
    <property type="entry name" value="GDHRDH"/>
</dbReference>
<dbReference type="EMBL" id="ML987204">
    <property type="protein sequence ID" value="KAF2243870.1"/>
    <property type="molecule type" value="Genomic_DNA"/>
</dbReference>
<dbReference type="InterPro" id="IPR002347">
    <property type="entry name" value="SDR_fam"/>
</dbReference>
<proteinExistence type="inferred from homology"/>
<comment type="similarity">
    <text evidence="1">Belongs to the short-chain dehydrogenases/reductases (SDR) family.</text>
</comment>